<gene>
    <name evidence="4" type="ORF">M9458_048250</name>
</gene>
<dbReference type="EMBL" id="JAMKFB020000024">
    <property type="protein sequence ID" value="KAL0157004.1"/>
    <property type="molecule type" value="Genomic_DNA"/>
</dbReference>
<evidence type="ECO:0000256" key="2">
    <source>
        <dbReference type="ARBA" id="ARBA00023157"/>
    </source>
</evidence>
<feature type="domain" description="ZP" evidence="3">
    <location>
        <begin position="1"/>
        <end position="102"/>
    </location>
</feature>
<dbReference type="AlphaFoldDB" id="A0ABD0N4E2"/>
<evidence type="ECO:0000259" key="3">
    <source>
        <dbReference type="PROSITE" id="PS51034"/>
    </source>
</evidence>
<evidence type="ECO:0000256" key="1">
    <source>
        <dbReference type="ARBA" id="ARBA00022729"/>
    </source>
</evidence>
<protein>
    <recommendedName>
        <fullName evidence="3">ZP domain-containing protein</fullName>
    </recommendedName>
</protein>
<dbReference type="PANTHER" id="PTHR14002">
    <property type="entry name" value="ENDOGLIN/TGF-BETA RECEPTOR TYPE III"/>
    <property type="match status" value="1"/>
</dbReference>
<sequence>MCKYQKKSSITTRFDAHRPAVNFTERGFGSFSYQFEFFQSGSFKNIRDPNSYPLEYNVGQPIYMEIAPVNTVQNTEVFLESCVATPYDNPNYPISYPIITNG</sequence>
<dbReference type="InterPro" id="IPR001507">
    <property type="entry name" value="ZP_dom"/>
</dbReference>
<proteinExistence type="predicted"/>
<dbReference type="Gene3D" id="2.60.40.4100">
    <property type="entry name" value="Zona pellucida, ZP-C domain"/>
    <property type="match status" value="1"/>
</dbReference>
<dbReference type="InterPro" id="IPR055355">
    <property type="entry name" value="ZP-C"/>
</dbReference>
<dbReference type="Proteomes" id="UP001529510">
    <property type="component" value="Unassembled WGS sequence"/>
</dbReference>
<evidence type="ECO:0000313" key="5">
    <source>
        <dbReference type="Proteomes" id="UP001529510"/>
    </source>
</evidence>
<keyword evidence="2" id="KW-1015">Disulfide bond</keyword>
<dbReference type="Pfam" id="PF00100">
    <property type="entry name" value="Zona_pellucida"/>
    <property type="match status" value="1"/>
</dbReference>
<feature type="non-terminal residue" evidence="4">
    <location>
        <position position="102"/>
    </location>
</feature>
<keyword evidence="1" id="KW-0732">Signal</keyword>
<accession>A0ABD0N4E2</accession>
<organism evidence="4 5">
    <name type="scientific">Cirrhinus mrigala</name>
    <name type="common">Mrigala</name>
    <dbReference type="NCBI Taxonomy" id="683832"/>
    <lineage>
        <taxon>Eukaryota</taxon>
        <taxon>Metazoa</taxon>
        <taxon>Chordata</taxon>
        <taxon>Craniata</taxon>
        <taxon>Vertebrata</taxon>
        <taxon>Euteleostomi</taxon>
        <taxon>Actinopterygii</taxon>
        <taxon>Neopterygii</taxon>
        <taxon>Teleostei</taxon>
        <taxon>Ostariophysi</taxon>
        <taxon>Cypriniformes</taxon>
        <taxon>Cyprinidae</taxon>
        <taxon>Labeoninae</taxon>
        <taxon>Labeonini</taxon>
        <taxon>Cirrhinus</taxon>
    </lineage>
</organism>
<comment type="caution">
    <text evidence="4">The sequence shown here is derived from an EMBL/GenBank/DDBJ whole genome shotgun (WGS) entry which is preliminary data.</text>
</comment>
<evidence type="ECO:0000313" key="4">
    <source>
        <dbReference type="EMBL" id="KAL0157004.1"/>
    </source>
</evidence>
<dbReference type="PANTHER" id="PTHR14002:SF59">
    <property type="entry name" value="CUB AND ZONA PELLUCIDA-LIKE DOMAIN-CONTAINING PROTEIN 1-RELATED"/>
    <property type="match status" value="1"/>
</dbReference>
<reference evidence="4 5" key="1">
    <citation type="submission" date="2024-05" db="EMBL/GenBank/DDBJ databases">
        <title>Genome sequencing and assembly of Indian major carp, Cirrhinus mrigala (Hamilton, 1822).</title>
        <authorList>
            <person name="Mohindra V."/>
            <person name="Chowdhury L.M."/>
            <person name="Lal K."/>
            <person name="Jena J.K."/>
        </authorList>
    </citation>
    <scope>NUCLEOTIDE SEQUENCE [LARGE SCALE GENOMIC DNA]</scope>
    <source>
        <strain evidence="4">CM1030</strain>
        <tissue evidence="4">Blood</tissue>
    </source>
</reference>
<dbReference type="PROSITE" id="PS51034">
    <property type="entry name" value="ZP_2"/>
    <property type="match status" value="1"/>
</dbReference>
<keyword evidence="5" id="KW-1185">Reference proteome</keyword>
<name>A0ABD0N4E2_CIRMR</name>
<dbReference type="InterPro" id="IPR042235">
    <property type="entry name" value="ZP-C_dom"/>
</dbReference>